<protein>
    <submittedName>
        <fullName evidence="1">3-methyl-2-oxobutanoate hydroxymethyltransferase</fullName>
    </submittedName>
</protein>
<dbReference type="Proteomes" id="UP000248039">
    <property type="component" value="Unassembled WGS sequence"/>
</dbReference>
<keyword evidence="1" id="KW-0489">Methyltransferase</keyword>
<dbReference type="InterPro" id="IPR015813">
    <property type="entry name" value="Pyrv/PenolPyrv_kinase-like_dom"/>
</dbReference>
<gene>
    <name evidence="1" type="ORF">C7C46_12770</name>
</gene>
<comment type="caution">
    <text evidence="1">The sequence shown here is derived from an EMBL/GenBank/DDBJ whole genome shotgun (WGS) entry which is preliminary data.</text>
</comment>
<name>A0A2V4N8R1_9ACTN</name>
<dbReference type="PANTHER" id="PTHR42905">
    <property type="entry name" value="PHOSPHOENOLPYRUVATE CARBOXYLASE"/>
    <property type="match status" value="1"/>
</dbReference>
<organism evidence="1 2">
    <name type="scientific">Streptomyces tateyamensis</name>
    <dbReference type="NCBI Taxonomy" id="565073"/>
    <lineage>
        <taxon>Bacteria</taxon>
        <taxon>Bacillati</taxon>
        <taxon>Actinomycetota</taxon>
        <taxon>Actinomycetes</taxon>
        <taxon>Kitasatosporales</taxon>
        <taxon>Streptomycetaceae</taxon>
        <taxon>Streptomyces</taxon>
    </lineage>
</organism>
<dbReference type="Gene3D" id="6.10.250.2750">
    <property type="match status" value="1"/>
</dbReference>
<dbReference type="SUPFAM" id="SSF51621">
    <property type="entry name" value="Phosphoenolpyruvate/pyruvate domain"/>
    <property type="match status" value="1"/>
</dbReference>
<keyword evidence="1" id="KW-0808">Transferase</keyword>
<dbReference type="InterPro" id="IPR039556">
    <property type="entry name" value="ICL/PEPM"/>
</dbReference>
<dbReference type="OrthoDB" id="9780430at2"/>
<dbReference type="AlphaFoldDB" id="A0A2V4N8R1"/>
<dbReference type="GO" id="GO:0032259">
    <property type="term" value="P:methylation"/>
    <property type="evidence" value="ECO:0007669"/>
    <property type="project" value="UniProtKB-KW"/>
</dbReference>
<reference evidence="1 2" key="1">
    <citation type="submission" date="2018-03" db="EMBL/GenBank/DDBJ databases">
        <title>Bioinformatic expansion and discovery of thiopeptide antibiotics.</title>
        <authorList>
            <person name="Schwalen C.J."/>
            <person name="Hudson G.A."/>
            <person name="Mitchell D.A."/>
        </authorList>
    </citation>
    <scope>NUCLEOTIDE SEQUENCE [LARGE SCALE GENOMIC DNA]</scope>
    <source>
        <strain evidence="1 2">ATCC 21389</strain>
    </source>
</reference>
<dbReference type="GO" id="GO:0008168">
    <property type="term" value="F:methyltransferase activity"/>
    <property type="evidence" value="ECO:0007669"/>
    <property type="project" value="UniProtKB-KW"/>
</dbReference>
<evidence type="ECO:0000313" key="1">
    <source>
        <dbReference type="EMBL" id="PYC80552.1"/>
    </source>
</evidence>
<dbReference type="Pfam" id="PF13714">
    <property type="entry name" value="PEP_mutase"/>
    <property type="match status" value="1"/>
</dbReference>
<dbReference type="Gene3D" id="3.20.20.60">
    <property type="entry name" value="Phosphoenolpyruvate-binding domains"/>
    <property type="match status" value="1"/>
</dbReference>
<evidence type="ECO:0000313" key="2">
    <source>
        <dbReference type="Proteomes" id="UP000248039"/>
    </source>
</evidence>
<dbReference type="PANTHER" id="PTHR42905:SF16">
    <property type="entry name" value="CARBOXYPHOSPHONOENOLPYRUVATE PHOSPHONOMUTASE-LIKE PROTEIN (AFU_ORTHOLOGUE AFUA_5G07230)"/>
    <property type="match status" value="1"/>
</dbReference>
<dbReference type="RefSeq" id="WP_110668895.1">
    <property type="nucleotide sequence ID" value="NZ_PYBW01000039.1"/>
</dbReference>
<sequence length="276" mass="27675">MTTQTAKALAFQALHRAGHPLALANVWDAAGARIVAAAGAPAIATTSAGVAWALGTQDGGTLGRALAVELVARVADAVDLPVTADIEDGYATDPAGVGETVAEVLKAGAVGINLEDSLRAGPAPLREVDDQAARIAAARAAAEGVGVPLYLNARIDTYLCGVSDDPAELFRLTVERATAYVAAGASGVFVFGLPDRATIAELAAALPVPLNVPGGPGRPSVAELAGLGVARVSLGSTIAESAYAVVQRAARELYTEGSYTELAAAIPYGELNGLLG</sequence>
<keyword evidence="2" id="KW-1185">Reference proteome</keyword>
<dbReference type="InterPro" id="IPR040442">
    <property type="entry name" value="Pyrv_kinase-like_dom_sf"/>
</dbReference>
<dbReference type="CDD" id="cd00377">
    <property type="entry name" value="ICL_PEPM"/>
    <property type="match status" value="1"/>
</dbReference>
<accession>A0A2V4N8R1</accession>
<proteinExistence type="predicted"/>
<dbReference type="EMBL" id="PYBW01000039">
    <property type="protein sequence ID" value="PYC80552.1"/>
    <property type="molecule type" value="Genomic_DNA"/>
</dbReference>